<dbReference type="PANTHER" id="PTHR13271:SF137">
    <property type="entry name" value="SET DOMAIN-CONTAINING PROTEIN"/>
    <property type="match status" value="1"/>
</dbReference>
<keyword evidence="2" id="KW-0472">Membrane</keyword>
<evidence type="ECO:0000256" key="1">
    <source>
        <dbReference type="SAM" id="MobiDB-lite"/>
    </source>
</evidence>
<dbReference type="SUPFAM" id="SSF82199">
    <property type="entry name" value="SET domain"/>
    <property type="match status" value="1"/>
</dbReference>
<evidence type="ECO:0008006" key="4">
    <source>
        <dbReference type="Google" id="ProtNLM"/>
    </source>
</evidence>
<dbReference type="EMBL" id="HBIM01003059">
    <property type="protein sequence ID" value="CAE0404542.1"/>
    <property type="molecule type" value="Transcribed_RNA"/>
</dbReference>
<evidence type="ECO:0000313" key="3">
    <source>
        <dbReference type="EMBL" id="CAE0404542.1"/>
    </source>
</evidence>
<reference evidence="3" key="1">
    <citation type="submission" date="2021-01" db="EMBL/GenBank/DDBJ databases">
        <authorList>
            <person name="Corre E."/>
            <person name="Pelletier E."/>
            <person name="Niang G."/>
            <person name="Scheremetjew M."/>
            <person name="Finn R."/>
            <person name="Kale V."/>
            <person name="Holt S."/>
            <person name="Cochrane G."/>
            <person name="Meng A."/>
            <person name="Brown T."/>
            <person name="Cohen L."/>
        </authorList>
    </citation>
    <scope>NUCLEOTIDE SEQUENCE</scope>
    <source>
        <strain evidence="3">CCMP127</strain>
    </source>
</reference>
<protein>
    <recommendedName>
        <fullName evidence="4">SET domain-containing protein</fullName>
    </recommendedName>
</protein>
<dbReference type="CDD" id="cd10527">
    <property type="entry name" value="SET_LSMT"/>
    <property type="match status" value="1"/>
</dbReference>
<accession>A0A7S3P0V6</accession>
<feature type="transmembrane region" description="Helical" evidence="2">
    <location>
        <begin position="56"/>
        <end position="81"/>
    </location>
</feature>
<proteinExistence type="predicted"/>
<organism evidence="3">
    <name type="scientific">Amphora coffeiformis</name>
    <dbReference type="NCBI Taxonomy" id="265554"/>
    <lineage>
        <taxon>Eukaryota</taxon>
        <taxon>Sar</taxon>
        <taxon>Stramenopiles</taxon>
        <taxon>Ochrophyta</taxon>
        <taxon>Bacillariophyta</taxon>
        <taxon>Bacillariophyceae</taxon>
        <taxon>Bacillariophycidae</taxon>
        <taxon>Thalassiophysales</taxon>
        <taxon>Catenulaceae</taxon>
        <taxon>Amphora</taxon>
    </lineage>
</organism>
<keyword evidence="2" id="KW-1133">Transmembrane helix</keyword>
<feature type="region of interest" description="Disordered" evidence="1">
    <location>
        <begin position="1"/>
        <end position="34"/>
    </location>
</feature>
<dbReference type="InterPro" id="IPR050600">
    <property type="entry name" value="SETD3_SETD6_MTase"/>
</dbReference>
<name>A0A7S3P0V6_9STRA</name>
<sequence length="519" mass="57990">MAKNKRATKDGSKGNTKKKTGGKSQQNQLDDTAPTTTNSARLIRLFPLDADTALEYLATLAPLLAVAMWLGFSVGVGWVNVGWDEAWRLRVASGLRTTTVYQLATFQPGKWQELSANTIQSAATWTRDYERPAKVRDFERNPSHPQAFTMLREAVVREKGGFVHDDLGFLAPAPCGAARGLGMVRDSFHNCQTRCFPGTWQEKTKANQTAVPPGDTAVFKQEEVLIKVPLAFQMTRQVALNTLLTLIPAHIQQMANLHTLDDAALLVLLLAHERGIGRLSRWFPYIVTLPHYPSCGYHRSVRPQILDMLEVLEAEYEVETSGWTTELAKAAQYATKIAESLSRDYGAFLKIPPGITSVQNLEWALCQVASRATAGHEKHGSLRLVPLMDMINHDQTAGGFVELKGNESYAAGDFIETTESDEGAFVVRSLRNGRRRPLKLGQELLVNYNVPHYAPLDWLISTGFVPPERWGKWHKVDRVWPPQRWNSVPDGAQPTAEQWNRDKPTILKSLSETDPRDLM</sequence>
<dbReference type="Gene3D" id="3.90.1410.10">
    <property type="entry name" value="set domain protein methyltransferase, domain 1"/>
    <property type="match status" value="1"/>
</dbReference>
<dbReference type="GO" id="GO:0016279">
    <property type="term" value="F:protein-lysine N-methyltransferase activity"/>
    <property type="evidence" value="ECO:0007669"/>
    <property type="project" value="TreeGrafter"/>
</dbReference>
<dbReference type="InterPro" id="IPR046341">
    <property type="entry name" value="SET_dom_sf"/>
</dbReference>
<evidence type="ECO:0000256" key="2">
    <source>
        <dbReference type="SAM" id="Phobius"/>
    </source>
</evidence>
<keyword evidence="2" id="KW-0812">Transmembrane</keyword>
<dbReference type="PANTHER" id="PTHR13271">
    <property type="entry name" value="UNCHARACTERIZED PUTATIVE METHYLTRANSFERASE"/>
    <property type="match status" value="1"/>
</dbReference>
<gene>
    <name evidence="3" type="ORF">ACOF00016_LOCUS2657</name>
</gene>
<feature type="compositionally biased region" description="Basic and acidic residues" evidence="1">
    <location>
        <begin position="499"/>
        <end position="519"/>
    </location>
</feature>
<feature type="region of interest" description="Disordered" evidence="1">
    <location>
        <begin position="484"/>
        <end position="519"/>
    </location>
</feature>
<dbReference type="AlphaFoldDB" id="A0A7S3P0V6"/>